<proteinExistence type="inferred from homology"/>
<name>A0ABP8W5U9_9MICO</name>
<comment type="caution">
    <text evidence="5">The sequence shown here is derived from an EMBL/GenBank/DDBJ whole genome shotgun (WGS) entry which is preliminary data.</text>
</comment>
<keyword evidence="6" id="KW-1185">Reference proteome</keyword>
<reference evidence="6" key="1">
    <citation type="journal article" date="2019" name="Int. J. Syst. Evol. Microbiol.">
        <title>The Global Catalogue of Microorganisms (GCM) 10K type strain sequencing project: providing services to taxonomists for standard genome sequencing and annotation.</title>
        <authorList>
            <consortium name="The Broad Institute Genomics Platform"/>
            <consortium name="The Broad Institute Genome Sequencing Center for Infectious Disease"/>
            <person name="Wu L."/>
            <person name="Ma J."/>
        </authorList>
    </citation>
    <scope>NUCLEOTIDE SEQUENCE [LARGE SCALE GENOMIC DNA]</scope>
    <source>
        <strain evidence="6">JCM 18956</strain>
    </source>
</reference>
<gene>
    <name evidence="5" type="ORF">GCM10025780_29660</name>
</gene>
<feature type="domain" description="NAD-dependent epimerase/dehydratase" evidence="4">
    <location>
        <begin position="9"/>
        <end position="133"/>
    </location>
</feature>
<dbReference type="Proteomes" id="UP001501295">
    <property type="component" value="Unassembled WGS sequence"/>
</dbReference>
<keyword evidence="2" id="KW-0560">Oxidoreductase</keyword>
<evidence type="ECO:0000256" key="2">
    <source>
        <dbReference type="ARBA" id="ARBA00023002"/>
    </source>
</evidence>
<evidence type="ECO:0000259" key="4">
    <source>
        <dbReference type="Pfam" id="PF01370"/>
    </source>
</evidence>
<evidence type="ECO:0000313" key="5">
    <source>
        <dbReference type="EMBL" id="GAA4682323.1"/>
    </source>
</evidence>
<keyword evidence="3" id="KW-0520">NAD</keyword>
<accession>A0ABP8W5U9</accession>
<dbReference type="PANTHER" id="PTHR43103:SF5">
    <property type="entry name" value="4-EPIMERASE, PUTATIVE (AFU_ORTHOLOGUE AFUA_7G00360)-RELATED"/>
    <property type="match status" value="1"/>
</dbReference>
<dbReference type="InterPro" id="IPR036291">
    <property type="entry name" value="NAD(P)-bd_dom_sf"/>
</dbReference>
<evidence type="ECO:0000256" key="1">
    <source>
        <dbReference type="ARBA" id="ARBA00007637"/>
    </source>
</evidence>
<dbReference type="InterPro" id="IPR001509">
    <property type="entry name" value="Epimerase_deHydtase"/>
</dbReference>
<dbReference type="SUPFAM" id="SSF51735">
    <property type="entry name" value="NAD(P)-binding Rossmann-fold domains"/>
    <property type="match status" value="1"/>
</dbReference>
<sequence>MEPAEPPAKNEEFIHGDLTDRALTAEAVKDVDVVVHLGGVPSERPWSTVLQANIDGTESLLSAAASIGVPRVLLASSIHAVGFTPLSEARSSPVLDPRPDSYYGVSKVAVEGLGRVYADRYPMLIVAARIANFAPEPTDRRGLSFWCSPDDLARLALATATTEATGFHVVWGVSANTRSMIDSSAGLEIGFVPRDNAEYFASSLPDDDSLGTFLGGSFTRPEARLGLDPNRD</sequence>
<evidence type="ECO:0000313" key="6">
    <source>
        <dbReference type="Proteomes" id="UP001501295"/>
    </source>
</evidence>
<organism evidence="5 6">
    <name type="scientific">Frondihabitans cladoniiphilus</name>
    <dbReference type="NCBI Taxonomy" id="715785"/>
    <lineage>
        <taxon>Bacteria</taxon>
        <taxon>Bacillati</taxon>
        <taxon>Actinomycetota</taxon>
        <taxon>Actinomycetes</taxon>
        <taxon>Micrococcales</taxon>
        <taxon>Microbacteriaceae</taxon>
        <taxon>Frondihabitans</taxon>
    </lineage>
</organism>
<dbReference type="Pfam" id="PF01370">
    <property type="entry name" value="Epimerase"/>
    <property type="match status" value="1"/>
</dbReference>
<comment type="similarity">
    <text evidence="1">Belongs to the NAD(P)-dependent epimerase/dehydratase family.</text>
</comment>
<protein>
    <submittedName>
        <fullName evidence="5">NAD(P)-dependent oxidoreductase</fullName>
    </submittedName>
</protein>
<dbReference type="PANTHER" id="PTHR43103">
    <property type="entry name" value="NUCLEOSIDE-DIPHOSPHATE-SUGAR EPIMERASE"/>
    <property type="match status" value="1"/>
</dbReference>
<evidence type="ECO:0000256" key="3">
    <source>
        <dbReference type="ARBA" id="ARBA00023027"/>
    </source>
</evidence>
<dbReference type="Gene3D" id="3.40.50.720">
    <property type="entry name" value="NAD(P)-binding Rossmann-like Domain"/>
    <property type="match status" value="1"/>
</dbReference>
<dbReference type="EMBL" id="BAABLM010000007">
    <property type="protein sequence ID" value="GAA4682323.1"/>
    <property type="molecule type" value="Genomic_DNA"/>
</dbReference>